<evidence type="ECO:0000256" key="2">
    <source>
        <dbReference type="ARBA" id="ARBA00022679"/>
    </source>
</evidence>
<evidence type="ECO:0000313" key="7">
    <source>
        <dbReference type="EMBL" id="CAG9333515.1"/>
    </source>
</evidence>
<dbReference type="AlphaFoldDB" id="A0AAU9K0V9"/>
<dbReference type="PANTHER" id="PTHR24353">
    <property type="entry name" value="CYCLIC NUCLEOTIDE-DEPENDENT PROTEIN KINASE"/>
    <property type="match status" value="1"/>
</dbReference>
<proteinExistence type="predicted"/>
<keyword evidence="4" id="KW-0418">Kinase</keyword>
<dbReference type="PROSITE" id="PS50011">
    <property type="entry name" value="PROTEIN_KINASE_DOM"/>
    <property type="match status" value="1"/>
</dbReference>
<reference evidence="7" key="1">
    <citation type="submission" date="2021-09" db="EMBL/GenBank/DDBJ databases">
        <authorList>
            <consortium name="AG Swart"/>
            <person name="Singh M."/>
            <person name="Singh A."/>
            <person name="Seah K."/>
            <person name="Emmerich C."/>
        </authorList>
    </citation>
    <scope>NUCLEOTIDE SEQUENCE</scope>
    <source>
        <strain evidence="7">ATCC30299</strain>
    </source>
</reference>
<name>A0AAU9K0V9_9CILI</name>
<sequence>MEIIKSPTKKIPVLPSLNSIRYRCSSAIRIASKHIAISPERPTKRKVADNDLYPNSPNKPISPIMNKSVEEFHPSYSIKDLYLGKCLGRGKQGRVVHATLRNKEFAVKILHKDEKKTGEMEWKILNRLKSPFLVHSYGKIMDSDNMYLLLELMDGGDLFHLIRKRKLNIKEITFISAEIVLAVEHLHNQGVIYRDLKPENVMLDASGHIKLVDFGLSKIIDDDRAQTACGSAEYMAPEIIRRQLYTYSADWWSFGVLVYELFHGHTPFRGESNKEVYQNILRGDIIYSRSLDATSKDFIRSLLNLESEYRLGSLENGICDIKNHPFFRKIDWRVIPERLQSPLREHQICKI</sequence>
<dbReference type="PROSITE" id="PS00108">
    <property type="entry name" value="PROTEIN_KINASE_ST"/>
    <property type="match status" value="1"/>
</dbReference>
<evidence type="ECO:0000256" key="5">
    <source>
        <dbReference type="ARBA" id="ARBA00022840"/>
    </source>
</evidence>
<protein>
    <recommendedName>
        <fullName evidence="6">Protein kinase domain-containing protein</fullName>
    </recommendedName>
</protein>
<feature type="domain" description="Protein kinase" evidence="6">
    <location>
        <begin position="81"/>
        <end position="327"/>
    </location>
</feature>
<keyword evidence="2" id="KW-0808">Transferase</keyword>
<dbReference type="PANTHER" id="PTHR24353:SF37">
    <property type="entry name" value="CAMP-DEPENDENT PROTEIN KINASE CATALYTIC SUBUNIT PRKX"/>
    <property type="match status" value="1"/>
</dbReference>
<organism evidence="7 8">
    <name type="scientific">Blepharisma stoltei</name>
    <dbReference type="NCBI Taxonomy" id="1481888"/>
    <lineage>
        <taxon>Eukaryota</taxon>
        <taxon>Sar</taxon>
        <taxon>Alveolata</taxon>
        <taxon>Ciliophora</taxon>
        <taxon>Postciliodesmatophora</taxon>
        <taxon>Heterotrichea</taxon>
        <taxon>Heterotrichida</taxon>
        <taxon>Blepharismidae</taxon>
        <taxon>Blepharisma</taxon>
    </lineage>
</organism>
<dbReference type="SMART" id="SM00220">
    <property type="entry name" value="S_TKc"/>
    <property type="match status" value="1"/>
</dbReference>
<evidence type="ECO:0000256" key="3">
    <source>
        <dbReference type="ARBA" id="ARBA00022741"/>
    </source>
</evidence>
<keyword evidence="5" id="KW-0067">ATP-binding</keyword>
<dbReference type="Pfam" id="PF00069">
    <property type="entry name" value="Pkinase"/>
    <property type="match status" value="1"/>
</dbReference>
<dbReference type="GO" id="GO:0005524">
    <property type="term" value="F:ATP binding"/>
    <property type="evidence" value="ECO:0007669"/>
    <property type="project" value="UniProtKB-KW"/>
</dbReference>
<dbReference type="EMBL" id="CAJZBQ010000056">
    <property type="protein sequence ID" value="CAG9333515.1"/>
    <property type="molecule type" value="Genomic_DNA"/>
</dbReference>
<dbReference type="Gene3D" id="3.30.200.20">
    <property type="entry name" value="Phosphorylase Kinase, domain 1"/>
    <property type="match status" value="1"/>
</dbReference>
<dbReference type="InterPro" id="IPR000719">
    <property type="entry name" value="Prot_kinase_dom"/>
</dbReference>
<comment type="caution">
    <text evidence="7">The sequence shown here is derived from an EMBL/GenBank/DDBJ whole genome shotgun (WGS) entry which is preliminary data.</text>
</comment>
<dbReference type="InterPro" id="IPR008271">
    <property type="entry name" value="Ser/Thr_kinase_AS"/>
</dbReference>
<gene>
    <name evidence="7" type="ORF">BSTOLATCC_MIC58326</name>
</gene>
<dbReference type="GO" id="GO:0004691">
    <property type="term" value="F:cAMP-dependent protein kinase activity"/>
    <property type="evidence" value="ECO:0007669"/>
    <property type="project" value="TreeGrafter"/>
</dbReference>
<dbReference type="Proteomes" id="UP001162131">
    <property type="component" value="Unassembled WGS sequence"/>
</dbReference>
<keyword evidence="1" id="KW-0723">Serine/threonine-protein kinase</keyword>
<accession>A0AAU9K0V9</accession>
<evidence type="ECO:0000259" key="6">
    <source>
        <dbReference type="PROSITE" id="PS50011"/>
    </source>
</evidence>
<dbReference type="GO" id="GO:0005952">
    <property type="term" value="C:cAMP-dependent protein kinase complex"/>
    <property type="evidence" value="ECO:0007669"/>
    <property type="project" value="TreeGrafter"/>
</dbReference>
<keyword evidence="8" id="KW-1185">Reference proteome</keyword>
<keyword evidence="3" id="KW-0547">Nucleotide-binding</keyword>
<dbReference type="InterPro" id="IPR011009">
    <property type="entry name" value="Kinase-like_dom_sf"/>
</dbReference>
<evidence type="ECO:0000256" key="1">
    <source>
        <dbReference type="ARBA" id="ARBA00022527"/>
    </source>
</evidence>
<dbReference type="SUPFAM" id="SSF56112">
    <property type="entry name" value="Protein kinase-like (PK-like)"/>
    <property type="match status" value="1"/>
</dbReference>
<dbReference type="Gene3D" id="1.10.510.10">
    <property type="entry name" value="Transferase(Phosphotransferase) domain 1"/>
    <property type="match status" value="1"/>
</dbReference>
<evidence type="ECO:0000313" key="8">
    <source>
        <dbReference type="Proteomes" id="UP001162131"/>
    </source>
</evidence>
<dbReference type="FunFam" id="1.10.510.10:FF:000465">
    <property type="entry name" value="Non-specific serine/threonine protein kinase"/>
    <property type="match status" value="1"/>
</dbReference>
<evidence type="ECO:0000256" key="4">
    <source>
        <dbReference type="ARBA" id="ARBA00022777"/>
    </source>
</evidence>